<organism evidence="1">
    <name type="scientific">viral metagenome</name>
    <dbReference type="NCBI Taxonomy" id="1070528"/>
    <lineage>
        <taxon>unclassified sequences</taxon>
        <taxon>metagenomes</taxon>
        <taxon>organismal metagenomes</taxon>
    </lineage>
</organism>
<evidence type="ECO:0000313" key="2">
    <source>
        <dbReference type="EMBL" id="QJA81299.1"/>
    </source>
</evidence>
<evidence type="ECO:0000313" key="3">
    <source>
        <dbReference type="EMBL" id="QJI00603.1"/>
    </source>
</evidence>
<sequence length="117" mass="13455">MYNDEVIQLIGGVNDFIGKLDQSEHPLGDRWFRIKDPCLVFNREDPAHKRMTTVVARLSGPDGKSYRNFVDVYIPLTDPVEIRVLDKDGPLCKVYIEERDRKAPTNIIIPQMSIRAN</sequence>
<dbReference type="EMBL" id="MT141475">
    <property type="protein sequence ID" value="QJA62586.1"/>
    <property type="molecule type" value="Genomic_DNA"/>
</dbReference>
<evidence type="ECO:0000313" key="1">
    <source>
        <dbReference type="EMBL" id="QJA62586.1"/>
    </source>
</evidence>
<dbReference type="EMBL" id="MT142454">
    <property type="protein sequence ID" value="QJA81299.1"/>
    <property type="molecule type" value="Genomic_DNA"/>
</dbReference>
<dbReference type="EMBL" id="MT144863">
    <property type="protein sequence ID" value="QJI00603.1"/>
    <property type="molecule type" value="Genomic_DNA"/>
</dbReference>
<name>A0A6M3IY78_9ZZZZ</name>
<proteinExistence type="predicted"/>
<protein>
    <submittedName>
        <fullName evidence="1">Uncharacterized protein</fullName>
    </submittedName>
</protein>
<reference evidence="1" key="1">
    <citation type="submission" date="2020-03" db="EMBL/GenBank/DDBJ databases">
        <title>The deep terrestrial virosphere.</title>
        <authorList>
            <person name="Holmfeldt K."/>
            <person name="Nilsson E."/>
            <person name="Simone D."/>
            <person name="Lopez-Fernandez M."/>
            <person name="Wu X."/>
            <person name="de Brujin I."/>
            <person name="Lundin D."/>
            <person name="Andersson A."/>
            <person name="Bertilsson S."/>
            <person name="Dopson M."/>
        </authorList>
    </citation>
    <scope>NUCLEOTIDE SEQUENCE</scope>
    <source>
        <strain evidence="2">MM415A00556</strain>
        <strain evidence="1">MM415B00751</strain>
        <strain evidence="3">TM448B01999</strain>
    </source>
</reference>
<dbReference type="AlphaFoldDB" id="A0A6M3IY78"/>
<gene>
    <name evidence="2" type="ORF">MM415A00556_0019</name>
    <name evidence="1" type="ORF">MM415B00751_0022</name>
    <name evidence="3" type="ORF">TM448B01999_0011</name>
</gene>
<accession>A0A6M3IY78</accession>